<proteinExistence type="predicted"/>
<dbReference type="PRINTS" id="PR00344">
    <property type="entry name" value="BCTRLSENSOR"/>
</dbReference>
<accession>A0A8A2VL39</accession>
<feature type="domain" description="PAC" evidence="9">
    <location>
        <begin position="161"/>
        <end position="212"/>
    </location>
</feature>
<dbReference type="Gene3D" id="3.30.450.20">
    <property type="entry name" value="PAS domain"/>
    <property type="match status" value="2"/>
</dbReference>
<comment type="catalytic activity">
    <reaction evidence="1">
        <text>ATP + protein L-histidine = ADP + protein N-phospho-L-histidine.</text>
        <dbReference type="EC" id="2.7.13.3"/>
    </reaction>
</comment>
<dbReference type="NCBIfam" id="TIGR00229">
    <property type="entry name" value="sensory_box"/>
    <property type="match status" value="2"/>
</dbReference>
<dbReference type="SMART" id="SM00388">
    <property type="entry name" value="HisKA"/>
    <property type="match status" value="1"/>
</dbReference>
<sequence>MGALLVLFHLRPDGSVDDPGTGVPILTALSTAAGFGVGSYDVRAKTRRRELRQRNRELEDTQAELEETVHRLAETNTRLEESNTRLEHYRQYTDEVLDAIHDVFYVIAADGSLKRWNESLSDVTGYADAALSSMTFAGLVADDDRETVTNGIMEGVETGRTQFEAELCTSDGTRVPYEFAASTLEVRDEEPVLAGIGRDISERKARERALEESEQRYRTLAENFPNGAVVLLDDDLRHTLVEGQGFEKLDFDADDLRGERVRDVYPPEIREQMEPNYRAALDGESNSFELPLQGRTFEFRVLPLTTDDEVFGILAMSQDITERKQRERALEQRARQQRVVADLGQFALETDDLDELMREATRNVADVLDNEYCKVLDLDEEEEELLLRQGVGWRDGLVGEASVSAVEAESQAAVTLANDGPIVVEDIETDPRLSGPELLTSHDVHSGISTVIGPFDEPWGILGTHDTERRTFTDEDVTFVQSVANVLAEAIERQQYREELEELVVDLEKSNERLAESNERLEQFAYAASHDLQEPLRMVSTYLQLIERRYADELDEDGVEFLEFAVDGAERMRSMIDGLLQYSRVETQGDEFEPVDLEGVLADARDDLRMAIEESDAEITAASLPRVEGDEGQLRQVFENLLSNAIRYSGAESPRIHVAAERNGTDWIVSVTDEGIGIDPADQERIFEIFEGLPAADGYAGTGIGLAVCERIVERHDGEIWVDSQPGDETTFSFTLPPVDADGDD</sequence>
<keyword evidence="5" id="KW-0418">Kinase</keyword>
<dbReference type="Pfam" id="PF00512">
    <property type="entry name" value="HisKA"/>
    <property type="match status" value="1"/>
</dbReference>
<organism evidence="10 11">
    <name type="scientific">Haloterrigena alkaliphila</name>
    <dbReference type="NCBI Taxonomy" id="2816475"/>
    <lineage>
        <taxon>Archaea</taxon>
        <taxon>Methanobacteriati</taxon>
        <taxon>Methanobacteriota</taxon>
        <taxon>Stenosarchaea group</taxon>
        <taxon>Halobacteria</taxon>
        <taxon>Halobacteriales</taxon>
        <taxon>Natrialbaceae</taxon>
        <taxon>Haloterrigena</taxon>
    </lineage>
</organism>
<dbReference type="Pfam" id="PF08448">
    <property type="entry name" value="PAS_4"/>
    <property type="match status" value="2"/>
</dbReference>
<dbReference type="InterPro" id="IPR052162">
    <property type="entry name" value="Sensor_kinase/Photoreceptor"/>
</dbReference>
<dbReference type="SMART" id="SM00387">
    <property type="entry name" value="HATPase_c"/>
    <property type="match status" value="1"/>
</dbReference>
<feature type="coiled-coil region" evidence="6">
    <location>
        <begin position="41"/>
        <end position="82"/>
    </location>
</feature>
<evidence type="ECO:0000259" key="7">
    <source>
        <dbReference type="PROSITE" id="PS50109"/>
    </source>
</evidence>
<dbReference type="PANTHER" id="PTHR43304:SF1">
    <property type="entry name" value="PAC DOMAIN-CONTAINING PROTEIN"/>
    <property type="match status" value="1"/>
</dbReference>
<dbReference type="Gene3D" id="3.30.450.40">
    <property type="match status" value="1"/>
</dbReference>
<dbReference type="InterPro" id="IPR035965">
    <property type="entry name" value="PAS-like_dom_sf"/>
</dbReference>
<dbReference type="InterPro" id="IPR029016">
    <property type="entry name" value="GAF-like_dom_sf"/>
</dbReference>
<dbReference type="PROSITE" id="PS50112">
    <property type="entry name" value="PAS"/>
    <property type="match status" value="1"/>
</dbReference>
<feature type="domain" description="PAS" evidence="8">
    <location>
        <begin position="89"/>
        <end position="159"/>
    </location>
</feature>
<feature type="domain" description="PAC" evidence="9">
    <location>
        <begin position="271"/>
        <end position="332"/>
    </location>
</feature>
<dbReference type="InterPro" id="IPR036097">
    <property type="entry name" value="HisK_dim/P_sf"/>
</dbReference>
<dbReference type="SMART" id="SM00091">
    <property type="entry name" value="PAS"/>
    <property type="match status" value="2"/>
</dbReference>
<protein>
    <recommendedName>
        <fullName evidence="2">histidine kinase</fullName>
        <ecNumber evidence="2">2.7.13.3</ecNumber>
    </recommendedName>
</protein>
<feature type="domain" description="Histidine kinase" evidence="7">
    <location>
        <begin position="527"/>
        <end position="740"/>
    </location>
</feature>
<dbReference type="SUPFAM" id="SSF47384">
    <property type="entry name" value="Homodimeric domain of signal transducing histidine kinase"/>
    <property type="match status" value="1"/>
</dbReference>
<dbReference type="AlphaFoldDB" id="A0A8A2VL39"/>
<dbReference type="InterPro" id="IPR003661">
    <property type="entry name" value="HisK_dim/P_dom"/>
</dbReference>
<dbReference type="InterPro" id="IPR000014">
    <property type="entry name" value="PAS"/>
</dbReference>
<dbReference type="SUPFAM" id="SSF55785">
    <property type="entry name" value="PYP-like sensor domain (PAS domain)"/>
    <property type="match status" value="2"/>
</dbReference>
<gene>
    <name evidence="10" type="ORF">J0X25_18465</name>
</gene>
<dbReference type="PROSITE" id="PS50113">
    <property type="entry name" value="PAC"/>
    <property type="match status" value="2"/>
</dbReference>
<dbReference type="PANTHER" id="PTHR43304">
    <property type="entry name" value="PHYTOCHROME-LIKE PROTEIN CPH1"/>
    <property type="match status" value="1"/>
</dbReference>
<dbReference type="Gene3D" id="1.10.287.130">
    <property type="match status" value="1"/>
</dbReference>
<dbReference type="Gene3D" id="3.30.565.10">
    <property type="entry name" value="Histidine kinase-like ATPase, C-terminal domain"/>
    <property type="match status" value="1"/>
</dbReference>
<keyword evidence="6" id="KW-0175">Coiled coil</keyword>
<dbReference type="Proteomes" id="UP000663203">
    <property type="component" value="Chromosome"/>
</dbReference>
<dbReference type="InterPro" id="IPR003018">
    <property type="entry name" value="GAF"/>
</dbReference>
<evidence type="ECO:0000259" key="9">
    <source>
        <dbReference type="PROSITE" id="PS50113"/>
    </source>
</evidence>
<reference evidence="10 11" key="1">
    <citation type="submission" date="2021-03" db="EMBL/GenBank/DDBJ databases">
        <title>Haloterrigena longa sp. nov. and Haloterrigena limicola sp. nov., extremely halophilic archaea isolated from a salt lake.</title>
        <authorList>
            <person name="Henglin C."/>
        </authorList>
    </citation>
    <scope>NUCLEOTIDE SEQUENCE [LARGE SCALE GENOMIC DNA]</scope>
    <source>
        <strain evidence="10 11">KZCA68</strain>
    </source>
</reference>
<dbReference type="EC" id="2.7.13.3" evidence="2"/>
<keyword evidence="11" id="KW-1185">Reference proteome</keyword>
<dbReference type="InterPro" id="IPR005467">
    <property type="entry name" value="His_kinase_dom"/>
</dbReference>
<evidence type="ECO:0000256" key="1">
    <source>
        <dbReference type="ARBA" id="ARBA00000085"/>
    </source>
</evidence>
<dbReference type="PROSITE" id="PS50109">
    <property type="entry name" value="HIS_KIN"/>
    <property type="match status" value="1"/>
</dbReference>
<dbReference type="InterPro" id="IPR013656">
    <property type="entry name" value="PAS_4"/>
</dbReference>
<name>A0A8A2VL39_9EURY</name>
<evidence type="ECO:0000256" key="4">
    <source>
        <dbReference type="ARBA" id="ARBA00022679"/>
    </source>
</evidence>
<dbReference type="FunFam" id="3.30.565.10:FF:000006">
    <property type="entry name" value="Sensor histidine kinase WalK"/>
    <property type="match status" value="1"/>
</dbReference>
<evidence type="ECO:0000313" key="10">
    <source>
        <dbReference type="EMBL" id="QSX01236.1"/>
    </source>
</evidence>
<dbReference type="CDD" id="cd00082">
    <property type="entry name" value="HisKA"/>
    <property type="match status" value="1"/>
</dbReference>
<dbReference type="InterPro" id="IPR000700">
    <property type="entry name" value="PAS-assoc_C"/>
</dbReference>
<dbReference type="SMART" id="SM00065">
    <property type="entry name" value="GAF"/>
    <property type="match status" value="1"/>
</dbReference>
<dbReference type="InterPro" id="IPR003594">
    <property type="entry name" value="HATPase_dom"/>
</dbReference>
<keyword evidence="3" id="KW-0597">Phosphoprotein</keyword>
<evidence type="ECO:0000259" key="8">
    <source>
        <dbReference type="PROSITE" id="PS50112"/>
    </source>
</evidence>
<evidence type="ECO:0000256" key="5">
    <source>
        <dbReference type="ARBA" id="ARBA00022777"/>
    </source>
</evidence>
<evidence type="ECO:0000313" key="11">
    <source>
        <dbReference type="Proteomes" id="UP000663203"/>
    </source>
</evidence>
<dbReference type="SUPFAM" id="SSF55781">
    <property type="entry name" value="GAF domain-like"/>
    <property type="match status" value="1"/>
</dbReference>
<dbReference type="SUPFAM" id="SSF55874">
    <property type="entry name" value="ATPase domain of HSP90 chaperone/DNA topoisomerase II/histidine kinase"/>
    <property type="match status" value="1"/>
</dbReference>
<feature type="coiled-coil region" evidence="6">
    <location>
        <begin position="493"/>
        <end position="524"/>
    </location>
</feature>
<dbReference type="Pfam" id="PF01590">
    <property type="entry name" value="GAF"/>
    <property type="match status" value="1"/>
</dbReference>
<dbReference type="InterPro" id="IPR036890">
    <property type="entry name" value="HATPase_C_sf"/>
</dbReference>
<keyword evidence="4" id="KW-0808">Transferase</keyword>
<evidence type="ECO:0000256" key="3">
    <source>
        <dbReference type="ARBA" id="ARBA00022553"/>
    </source>
</evidence>
<dbReference type="InterPro" id="IPR004358">
    <property type="entry name" value="Sig_transdc_His_kin-like_C"/>
</dbReference>
<evidence type="ECO:0000256" key="2">
    <source>
        <dbReference type="ARBA" id="ARBA00012438"/>
    </source>
</evidence>
<dbReference type="EMBL" id="CP071462">
    <property type="protein sequence ID" value="QSX01236.1"/>
    <property type="molecule type" value="Genomic_DNA"/>
</dbReference>
<dbReference type="Pfam" id="PF02518">
    <property type="entry name" value="HATPase_c"/>
    <property type="match status" value="1"/>
</dbReference>
<dbReference type="GO" id="GO:0000155">
    <property type="term" value="F:phosphorelay sensor kinase activity"/>
    <property type="evidence" value="ECO:0007669"/>
    <property type="project" value="InterPro"/>
</dbReference>
<evidence type="ECO:0000256" key="6">
    <source>
        <dbReference type="SAM" id="Coils"/>
    </source>
</evidence>
<dbReference type="KEGG" id="hakz:J0X25_18465"/>